<dbReference type="Pfam" id="PF00104">
    <property type="entry name" value="Hormone_recep"/>
    <property type="match status" value="1"/>
</dbReference>
<dbReference type="Proteomes" id="UP001432027">
    <property type="component" value="Unassembled WGS sequence"/>
</dbReference>
<dbReference type="PANTHER" id="PTHR46011">
    <property type="entry name" value="NUCLEAR HORMONE RECEPTOR FAMILY MEMBER NHR-86-RELATED"/>
    <property type="match status" value="1"/>
</dbReference>
<gene>
    <name evidence="5" type="ORF">PENTCL1PPCAC_15609</name>
</gene>
<evidence type="ECO:0000313" key="6">
    <source>
        <dbReference type="Proteomes" id="UP001432027"/>
    </source>
</evidence>
<dbReference type="AlphaFoldDB" id="A0AAV5TFS2"/>
<dbReference type="EMBL" id="BTSX01000004">
    <property type="protein sequence ID" value="GMS93434.1"/>
    <property type="molecule type" value="Genomic_DNA"/>
</dbReference>
<evidence type="ECO:0000256" key="2">
    <source>
        <dbReference type="ARBA" id="ARBA00023163"/>
    </source>
</evidence>
<keyword evidence="1" id="KW-0805">Transcription regulation</keyword>
<evidence type="ECO:0000313" key="5">
    <source>
        <dbReference type="EMBL" id="GMS93434.1"/>
    </source>
</evidence>
<keyword evidence="2" id="KW-0804">Transcription</keyword>
<feature type="domain" description="NR LBD" evidence="4">
    <location>
        <begin position="1"/>
        <end position="187"/>
    </location>
</feature>
<organism evidence="5 6">
    <name type="scientific">Pristionchus entomophagus</name>
    <dbReference type="NCBI Taxonomy" id="358040"/>
    <lineage>
        <taxon>Eukaryota</taxon>
        <taxon>Metazoa</taxon>
        <taxon>Ecdysozoa</taxon>
        <taxon>Nematoda</taxon>
        <taxon>Chromadorea</taxon>
        <taxon>Rhabditida</taxon>
        <taxon>Rhabditina</taxon>
        <taxon>Diplogasteromorpha</taxon>
        <taxon>Diplogasteroidea</taxon>
        <taxon>Neodiplogasteridae</taxon>
        <taxon>Pristionchus</taxon>
    </lineage>
</organism>
<keyword evidence="6" id="KW-1185">Reference proteome</keyword>
<dbReference type="SUPFAM" id="SSF48508">
    <property type="entry name" value="Nuclear receptor ligand-binding domain"/>
    <property type="match status" value="1"/>
</dbReference>
<dbReference type="PANTHER" id="PTHR46011:SF6">
    <property type="entry name" value="HIGH ZINC ACTIVATED NUCLEAR RECEPTOR PROTEIN"/>
    <property type="match status" value="1"/>
</dbReference>
<feature type="non-terminal residue" evidence="5">
    <location>
        <position position="1"/>
    </location>
</feature>
<keyword evidence="3" id="KW-0675">Receptor</keyword>
<protein>
    <recommendedName>
        <fullName evidence="4">NR LBD domain-containing protein</fullName>
    </recommendedName>
</protein>
<dbReference type="Gene3D" id="1.10.565.10">
    <property type="entry name" value="Retinoid X Receptor"/>
    <property type="match status" value="1"/>
</dbReference>
<dbReference type="PROSITE" id="PS51843">
    <property type="entry name" value="NR_LBD"/>
    <property type="match status" value="1"/>
</dbReference>
<comment type="caution">
    <text evidence="5">The sequence shown here is derived from an EMBL/GenBank/DDBJ whole genome shotgun (WGS) entry which is preliminary data.</text>
</comment>
<evidence type="ECO:0000256" key="3">
    <source>
        <dbReference type="ARBA" id="ARBA00023170"/>
    </source>
</evidence>
<dbReference type="InterPro" id="IPR035500">
    <property type="entry name" value="NHR-like_dom_sf"/>
</dbReference>
<dbReference type="GO" id="GO:0005634">
    <property type="term" value="C:nucleus"/>
    <property type="evidence" value="ECO:0007669"/>
    <property type="project" value="TreeGrafter"/>
</dbReference>
<sequence length="187" mass="22279">QWMIVTNFFYRFRMFEGCYRSNKFFANEPKLFVSYATYLTVPFDEKFLESAPHGADIAGAVEFHRICNLTNNMSKAREIIERLNLNEEEFLAVVLLMFWTTEELSVSDEVNPLGGRYRGDILKELYSYYREEMGLDDYAIRLGELMMLMQVFETSTEFNEHFEILRFFNIMTDDNFVYRLQKDLTIS</sequence>
<reference evidence="5" key="1">
    <citation type="submission" date="2023-10" db="EMBL/GenBank/DDBJ databases">
        <title>Genome assembly of Pristionchus species.</title>
        <authorList>
            <person name="Yoshida K."/>
            <person name="Sommer R.J."/>
        </authorList>
    </citation>
    <scope>NUCLEOTIDE SEQUENCE</scope>
    <source>
        <strain evidence="5">RS0144</strain>
    </source>
</reference>
<accession>A0AAV5TFS2</accession>
<evidence type="ECO:0000256" key="1">
    <source>
        <dbReference type="ARBA" id="ARBA00023015"/>
    </source>
</evidence>
<proteinExistence type="predicted"/>
<evidence type="ECO:0000259" key="4">
    <source>
        <dbReference type="PROSITE" id="PS51843"/>
    </source>
</evidence>
<name>A0AAV5TFS2_9BILA</name>
<dbReference type="InterPro" id="IPR000536">
    <property type="entry name" value="Nucl_hrmn_rcpt_lig-bd"/>
</dbReference>
<dbReference type="GO" id="GO:0003700">
    <property type="term" value="F:DNA-binding transcription factor activity"/>
    <property type="evidence" value="ECO:0007669"/>
    <property type="project" value="TreeGrafter"/>
</dbReference>